<protein>
    <submittedName>
        <fullName evidence="2">Uncharacterized protein</fullName>
    </submittedName>
</protein>
<evidence type="ECO:0000256" key="1">
    <source>
        <dbReference type="SAM" id="MobiDB-lite"/>
    </source>
</evidence>
<sequence>MQAWLRPISDTLANSMDCDGGGGGGEAAGNADKDDFGTDGTCEALISSSSTHPPSPGALKRFGDDFFNGIEDTRFPGI</sequence>
<reference evidence="2 3" key="1">
    <citation type="journal article" date="2008" name="Nature">
        <title>The genome of the model beetle and pest Tribolium castaneum.</title>
        <authorList>
            <consortium name="Tribolium Genome Sequencing Consortium"/>
            <person name="Richards S."/>
            <person name="Gibbs R.A."/>
            <person name="Weinstock G.M."/>
            <person name="Brown S.J."/>
            <person name="Denell R."/>
            <person name="Beeman R.W."/>
            <person name="Gibbs R."/>
            <person name="Beeman R.W."/>
            <person name="Brown S.J."/>
            <person name="Bucher G."/>
            <person name="Friedrich M."/>
            <person name="Grimmelikhuijzen C.J."/>
            <person name="Klingler M."/>
            <person name="Lorenzen M."/>
            <person name="Richards S."/>
            <person name="Roth S."/>
            <person name="Schroder R."/>
            <person name="Tautz D."/>
            <person name="Zdobnov E.M."/>
            <person name="Muzny D."/>
            <person name="Gibbs R.A."/>
            <person name="Weinstock G.M."/>
            <person name="Attaway T."/>
            <person name="Bell S."/>
            <person name="Buhay C.J."/>
            <person name="Chandrabose M.N."/>
            <person name="Chavez D."/>
            <person name="Clerk-Blankenburg K.P."/>
            <person name="Cree A."/>
            <person name="Dao M."/>
            <person name="Davis C."/>
            <person name="Chacko J."/>
            <person name="Dinh H."/>
            <person name="Dugan-Rocha S."/>
            <person name="Fowler G."/>
            <person name="Garner T.T."/>
            <person name="Garnes J."/>
            <person name="Gnirke A."/>
            <person name="Hawes A."/>
            <person name="Hernandez J."/>
            <person name="Hines S."/>
            <person name="Holder M."/>
            <person name="Hume J."/>
            <person name="Jhangiani S.N."/>
            <person name="Joshi V."/>
            <person name="Khan Z.M."/>
            <person name="Jackson L."/>
            <person name="Kovar C."/>
            <person name="Kowis A."/>
            <person name="Lee S."/>
            <person name="Lewis L.R."/>
            <person name="Margolis J."/>
            <person name="Morgan M."/>
            <person name="Nazareth L.V."/>
            <person name="Nguyen N."/>
            <person name="Okwuonu G."/>
            <person name="Parker D."/>
            <person name="Richards S."/>
            <person name="Ruiz S.J."/>
            <person name="Santibanez J."/>
            <person name="Savard J."/>
            <person name="Scherer S.E."/>
            <person name="Schneider B."/>
            <person name="Sodergren E."/>
            <person name="Tautz D."/>
            <person name="Vattahil S."/>
            <person name="Villasana D."/>
            <person name="White C.S."/>
            <person name="Wright R."/>
            <person name="Park Y."/>
            <person name="Beeman R.W."/>
            <person name="Lord J."/>
            <person name="Oppert B."/>
            <person name="Lorenzen M."/>
            <person name="Brown S."/>
            <person name="Wang L."/>
            <person name="Savard J."/>
            <person name="Tautz D."/>
            <person name="Richards S."/>
            <person name="Weinstock G."/>
            <person name="Gibbs R.A."/>
            <person name="Liu Y."/>
            <person name="Worley K."/>
            <person name="Weinstock G."/>
            <person name="Elsik C.G."/>
            <person name="Reese J.T."/>
            <person name="Elhaik E."/>
            <person name="Landan G."/>
            <person name="Graur D."/>
            <person name="Arensburger P."/>
            <person name="Atkinson P."/>
            <person name="Beeman R.W."/>
            <person name="Beidler J."/>
            <person name="Brown S.J."/>
            <person name="Demuth J.P."/>
            <person name="Drury D.W."/>
            <person name="Du Y.Z."/>
            <person name="Fujiwara H."/>
            <person name="Lorenzen M."/>
            <person name="Maselli V."/>
            <person name="Osanai M."/>
            <person name="Park Y."/>
            <person name="Robertson H.M."/>
            <person name="Tu Z."/>
            <person name="Wang J.J."/>
            <person name="Wang S."/>
            <person name="Richards S."/>
            <person name="Song H."/>
            <person name="Zhang L."/>
            <person name="Sodergren E."/>
            <person name="Werner D."/>
            <person name="Stanke M."/>
            <person name="Morgenstern B."/>
            <person name="Solovyev V."/>
            <person name="Kosarev P."/>
            <person name="Brown G."/>
            <person name="Chen H.C."/>
            <person name="Ermolaeva O."/>
            <person name="Hlavina W."/>
            <person name="Kapustin Y."/>
            <person name="Kiryutin B."/>
            <person name="Kitts P."/>
            <person name="Maglott D."/>
            <person name="Pruitt K."/>
            <person name="Sapojnikov V."/>
            <person name="Souvorov A."/>
            <person name="Mackey A.J."/>
            <person name="Waterhouse R.M."/>
            <person name="Wyder S."/>
            <person name="Zdobnov E.M."/>
            <person name="Zdobnov E.M."/>
            <person name="Wyder S."/>
            <person name="Kriventseva E.V."/>
            <person name="Kadowaki T."/>
            <person name="Bork P."/>
            <person name="Aranda M."/>
            <person name="Bao R."/>
            <person name="Beermann A."/>
            <person name="Berns N."/>
            <person name="Bolognesi R."/>
            <person name="Bonneton F."/>
            <person name="Bopp D."/>
            <person name="Brown S.J."/>
            <person name="Bucher G."/>
            <person name="Butts T."/>
            <person name="Chaumot A."/>
            <person name="Denell R.E."/>
            <person name="Ferrier D.E."/>
            <person name="Friedrich M."/>
            <person name="Gordon C.M."/>
            <person name="Jindra M."/>
            <person name="Klingler M."/>
            <person name="Lan Q."/>
            <person name="Lattorff H.M."/>
            <person name="Laudet V."/>
            <person name="von Levetsow C."/>
            <person name="Liu Z."/>
            <person name="Lutz R."/>
            <person name="Lynch J.A."/>
            <person name="da Fonseca R.N."/>
            <person name="Posnien N."/>
            <person name="Reuter R."/>
            <person name="Roth S."/>
            <person name="Savard J."/>
            <person name="Schinko J.B."/>
            <person name="Schmitt C."/>
            <person name="Schoppmeier M."/>
            <person name="Schroder R."/>
            <person name="Shippy T.D."/>
            <person name="Simonnet F."/>
            <person name="Marques-Souza H."/>
            <person name="Tautz D."/>
            <person name="Tomoyasu Y."/>
            <person name="Trauner J."/>
            <person name="Van der Zee M."/>
            <person name="Vervoort M."/>
            <person name="Wittkopp N."/>
            <person name="Wimmer E.A."/>
            <person name="Yang X."/>
            <person name="Jones A.K."/>
            <person name="Sattelle D.B."/>
            <person name="Ebert P.R."/>
            <person name="Nelson D."/>
            <person name="Scott J.G."/>
            <person name="Beeman R.W."/>
            <person name="Muthukrishnan S."/>
            <person name="Kramer K.J."/>
            <person name="Arakane Y."/>
            <person name="Beeman R.W."/>
            <person name="Zhu Q."/>
            <person name="Hogenkamp D."/>
            <person name="Dixit R."/>
            <person name="Oppert B."/>
            <person name="Jiang H."/>
            <person name="Zou Z."/>
            <person name="Marshall J."/>
            <person name="Elpidina E."/>
            <person name="Vinokurov K."/>
            <person name="Oppert C."/>
            <person name="Zou Z."/>
            <person name="Evans J."/>
            <person name="Lu Z."/>
            <person name="Zhao P."/>
            <person name="Sumathipala N."/>
            <person name="Altincicek B."/>
            <person name="Vilcinskas A."/>
            <person name="Williams M."/>
            <person name="Hultmark D."/>
            <person name="Hetru C."/>
            <person name="Jiang H."/>
            <person name="Grimmelikhuijzen C.J."/>
            <person name="Hauser F."/>
            <person name="Cazzamali G."/>
            <person name="Williamson M."/>
            <person name="Park Y."/>
            <person name="Li B."/>
            <person name="Tanaka Y."/>
            <person name="Predel R."/>
            <person name="Neupert S."/>
            <person name="Schachtner J."/>
            <person name="Verleyen P."/>
            <person name="Raible F."/>
            <person name="Bork P."/>
            <person name="Friedrich M."/>
            <person name="Walden K.K."/>
            <person name="Robertson H.M."/>
            <person name="Angeli S."/>
            <person name="Foret S."/>
            <person name="Bucher G."/>
            <person name="Schuetz S."/>
            <person name="Maleszka R."/>
            <person name="Wimmer E.A."/>
            <person name="Beeman R.W."/>
            <person name="Lorenzen M."/>
            <person name="Tomoyasu Y."/>
            <person name="Miller S.C."/>
            <person name="Grossmann D."/>
            <person name="Bucher G."/>
        </authorList>
    </citation>
    <scope>NUCLEOTIDE SEQUENCE [LARGE SCALE GENOMIC DNA]</scope>
    <source>
        <strain evidence="2 3">Georgia GA2</strain>
    </source>
</reference>
<gene>
    <name evidence="2" type="primary">GLEAN_03411</name>
    <name evidence="2" type="ORF">TcasGA2_TC003411</name>
</gene>
<proteinExistence type="predicted"/>
<evidence type="ECO:0000313" key="2">
    <source>
        <dbReference type="EMBL" id="EFA00545.1"/>
    </source>
</evidence>
<feature type="region of interest" description="Disordered" evidence="1">
    <location>
        <begin position="15"/>
        <end position="38"/>
    </location>
</feature>
<organism evidence="2 3">
    <name type="scientific">Tribolium castaneum</name>
    <name type="common">Red flour beetle</name>
    <dbReference type="NCBI Taxonomy" id="7070"/>
    <lineage>
        <taxon>Eukaryota</taxon>
        <taxon>Metazoa</taxon>
        <taxon>Ecdysozoa</taxon>
        <taxon>Arthropoda</taxon>
        <taxon>Hexapoda</taxon>
        <taxon>Insecta</taxon>
        <taxon>Pterygota</taxon>
        <taxon>Neoptera</taxon>
        <taxon>Endopterygota</taxon>
        <taxon>Coleoptera</taxon>
        <taxon>Polyphaga</taxon>
        <taxon>Cucujiformia</taxon>
        <taxon>Tenebrionidae</taxon>
        <taxon>Tenebrionidae incertae sedis</taxon>
        <taxon>Tribolium</taxon>
    </lineage>
</organism>
<accession>D6WG83</accession>
<dbReference type="EMBL" id="KQ971330">
    <property type="protein sequence ID" value="EFA00545.1"/>
    <property type="molecule type" value="Genomic_DNA"/>
</dbReference>
<dbReference type="InParanoid" id="D6WG83"/>
<dbReference type="AlphaFoldDB" id="D6WG83"/>
<keyword evidence="3" id="KW-1185">Reference proteome</keyword>
<name>D6WG83_TRICA</name>
<feature type="region of interest" description="Disordered" evidence="1">
    <location>
        <begin position="44"/>
        <end position="63"/>
    </location>
</feature>
<dbReference type="Proteomes" id="UP000007266">
    <property type="component" value="Linkage group 3"/>
</dbReference>
<evidence type="ECO:0000313" key="3">
    <source>
        <dbReference type="Proteomes" id="UP000007266"/>
    </source>
</evidence>
<dbReference type="HOGENOM" id="CLU_2625182_0_0_1"/>
<reference evidence="2 3" key="2">
    <citation type="journal article" date="2010" name="Nucleic Acids Res.">
        <title>BeetleBase in 2010: revisions to provide comprehensive genomic information for Tribolium castaneum.</title>
        <authorList>
            <person name="Kim H.S."/>
            <person name="Murphy T."/>
            <person name="Xia J."/>
            <person name="Caragea D."/>
            <person name="Park Y."/>
            <person name="Beeman R.W."/>
            <person name="Lorenzen M.D."/>
            <person name="Butcher S."/>
            <person name="Manak J.R."/>
            <person name="Brown S.J."/>
        </authorList>
    </citation>
    <scope>GENOME REANNOTATION</scope>
    <source>
        <strain evidence="2 3">Georgia GA2</strain>
    </source>
</reference>